<dbReference type="SUPFAM" id="SSF53623">
    <property type="entry name" value="MurD-like peptide ligases, catalytic domain"/>
    <property type="match status" value="1"/>
</dbReference>
<sequence>MSAFLPILQTLELSVLAITALTSRVRNLVEVFRWRTEFAAAIARALVKKLVLGKVEFVAITGSAGKTTTKDLCAGILSEKGPITKTQQSSNEPAMVANTVVATRPSDRYSIVEVSGGEPRAMSWPLRLITPSIAVVTLIQREHARSDFGLEDIATEKFRLVQALPKDGIAILNIDDPLLLERGRHCRRKVFWVGRSEGATLRLLECQSKWPQPLTLKVEYKGEDHTVVTALHGEQLALSVLCALAVAVAAGMELPDAIKSLRKLEPSEGRMQVVAARDDVTFLRDDWKAPLWSLDAPMNFMRDAEAPRKVMVIGTLSDYSRSASKLYPQVAERALEIADQVIFVGAHAYRATKKAKGDQLERLHGFAELRQASLYLREVLRPGDLVLLKGSSRADHLVRLILDRESPVACWESRCGKSQFCTQCPRA</sequence>
<name>A0A3C1KS14_9GAMM</name>
<reference evidence="6 7" key="1">
    <citation type="journal article" date="2018" name="Nat. Biotechnol.">
        <title>A standardized bacterial taxonomy based on genome phylogeny substantially revises the tree of life.</title>
        <authorList>
            <person name="Parks D.H."/>
            <person name="Chuvochina M."/>
            <person name="Waite D.W."/>
            <person name="Rinke C."/>
            <person name="Skarshewski A."/>
            <person name="Chaumeil P.A."/>
            <person name="Hugenholtz P."/>
        </authorList>
    </citation>
    <scope>NUCLEOTIDE SEQUENCE [LARGE SCALE GENOMIC DNA]</scope>
    <source>
        <strain evidence="6">UBA9158</strain>
    </source>
</reference>
<accession>A0A3C1KS14</accession>
<dbReference type="GO" id="GO:0016881">
    <property type="term" value="F:acid-amino acid ligase activity"/>
    <property type="evidence" value="ECO:0007669"/>
    <property type="project" value="InterPro"/>
</dbReference>
<dbReference type="EMBL" id="DMND01000238">
    <property type="protein sequence ID" value="HAN29492.1"/>
    <property type="molecule type" value="Genomic_DNA"/>
</dbReference>
<dbReference type="GO" id="GO:0005524">
    <property type="term" value="F:ATP binding"/>
    <property type="evidence" value="ECO:0007669"/>
    <property type="project" value="UniProtKB-KW"/>
</dbReference>
<feature type="domain" description="Mur ligase central" evidence="5">
    <location>
        <begin position="60"/>
        <end position="247"/>
    </location>
</feature>
<dbReference type="InterPro" id="IPR051046">
    <property type="entry name" value="MurCDEF_CellWall_CoF430Synth"/>
</dbReference>
<keyword evidence="3" id="KW-0067">ATP-binding</keyword>
<feature type="domain" description="Mur ligase C-terminal" evidence="4">
    <location>
        <begin position="269"/>
        <end position="391"/>
    </location>
</feature>
<evidence type="ECO:0000256" key="2">
    <source>
        <dbReference type="ARBA" id="ARBA00022741"/>
    </source>
</evidence>
<dbReference type="Pfam" id="PF08245">
    <property type="entry name" value="Mur_ligase_M"/>
    <property type="match status" value="1"/>
</dbReference>
<dbReference type="Pfam" id="PF02875">
    <property type="entry name" value="Mur_ligase_C"/>
    <property type="match status" value="1"/>
</dbReference>
<evidence type="ECO:0000256" key="3">
    <source>
        <dbReference type="ARBA" id="ARBA00022840"/>
    </source>
</evidence>
<keyword evidence="2" id="KW-0547">Nucleotide-binding</keyword>
<keyword evidence="1" id="KW-0436">Ligase</keyword>
<dbReference type="InterPro" id="IPR004101">
    <property type="entry name" value="Mur_ligase_C"/>
</dbReference>
<dbReference type="Gene3D" id="3.90.190.20">
    <property type="entry name" value="Mur ligase, C-terminal domain"/>
    <property type="match status" value="1"/>
</dbReference>
<protein>
    <submittedName>
        <fullName evidence="6">Aminoacyl-tRNA hydrolase</fullName>
    </submittedName>
</protein>
<comment type="caution">
    <text evidence="6">The sequence shown here is derived from an EMBL/GenBank/DDBJ whole genome shotgun (WGS) entry which is preliminary data.</text>
</comment>
<evidence type="ECO:0000259" key="4">
    <source>
        <dbReference type="Pfam" id="PF02875"/>
    </source>
</evidence>
<organism evidence="6 7">
    <name type="scientific">Haliea salexigens</name>
    <dbReference type="NCBI Taxonomy" id="287487"/>
    <lineage>
        <taxon>Bacteria</taxon>
        <taxon>Pseudomonadati</taxon>
        <taxon>Pseudomonadota</taxon>
        <taxon>Gammaproteobacteria</taxon>
        <taxon>Cellvibrionales</taxon>
        <taxon>Halieaceae</taxon>
        <taxon>Haliea</taxon>
    </lineage>
</organism>
<dbReference type="PANTHER" id="PTHR43024">
    <property type="entry name" value="UDP-N-ACETYLMURAMOYL-TRIPEPTIDE--D-ALANYL-D-ALANINE LIGASE"/>
    <property type="match status" value="1"/>
</dbReference>
<dbReference type="AlphaFoldDB" id="A0A3C1KS14"/>
<dbReference type="Proteomes" id="UP000259273">
    <property type="component" value="Unassembled WGS sequence"/>
</dbReference>
<dbReference type="SUPFAM" id="SSF53244">
    <property type="entry name" value="MurD-like peptide ligases, peptide-binding domain"/>
    <property type="match status" value="1"/>
</dbReference>
<dbReference type="PANTHER" id="PTHR43024:SF1">
    <property type="entry name" value="UDP-N-ACETYLMURAMOYL-TRIPEPTIDE--D-ALANYL-D-ALANINE LIGASE"/>
    <property type="match status" value="1"/>
</dbReference>
<evidence type="ECO:0000313" key="7">
    <source>
        <dbReference type="Proteomes" id="UP000259273"/>
    </source>
</evidence>
<dbReference type="InterPro" id="IPR013221">
    <property type="entry name" value="Mur_ligase_cen"/>
</dbReference>
<proteinExistence type="predicted"/>
<keyword evidence="6" id="KW-0378">Hydrolase</keyword>
<evidence type="ECO:0000313" key="6">
    <source>
        <dbReference type="EMBL" id="HAN29492.1"/>
    </source>
</evidence>
<evidence type="ECO:0000259" key="5">
    <source>
        <dbReference type="Pfam" id="PF08245"/>
    </source>
</evidence>
<dbReference type="InterPro" id="IPR036615">
    <property type="entry name" value="Mur_ligase_C_dom_sf"/>
</dbReference>
<dbReference type="InterPro" id="IPR036565">
    <property type="entry name" value="Mur-like_cat_sf"/>
</dbReference>
<dbReference type="Gene3D" id="3.40.1190.10">
    <property type="entry name" value="Mur-like, catalytic domain"/>
    <property type="match status" value="1"/>
</dbReference>
<gene>
    <name evidence="6" type="ORF">DCP75_17560</name>
</gene>
<feature type="non-terminal residue" evidence="6">
    <location>
        <position position="427"/>
    </location>
</feature>
<dbReference type="GO" id="GO:0016787">
    <property type="term" value="F:hydrolase activity"/>
    <property type="evidence" value="ECO:0007669"/>
    <property type="project" value="UniProtKB-KW"/>
</dbReference>
<evidence type="ECO:0000256" key="1">
    <source>
        <dbReference type="ARBA" id="ARBA00022598"/>
    </source>
</evidence>